<reference evidence="3 4" key="1">
    <citation type="submission" date="2017-09" db="EMBL/GenBank/DDBJ databases">
        <title>Genome sequences of Natrinema ejinorence JCM 13890T.</title>
        <authorList>
            <person name="Roh S.W."/>
            <person name="Kim Y.B."/>
            <person name="Kim J.Y."/>
        </authorList>
    </citation>
    <scope>NUCLEOTIDE SEQUENCE [LARGE SCALE GENOMIC DNA]</scope>
    <source>
        <strain evidence="3 4">JCM 13890</strain>
    </source>
</reference>
<feature type="domain" description="DUF7344" evidence="2">
    <location>
        <begin position="22"/>
        <end position="119"/>
    </location>
</feature>
<protein>
    <recommendedName>
        <fullName evidence="2">DUF7344 domain-containing protein</fullName>
    </recommendedName>
</protein>
<sequence>MRDTEGMAMVRAEGTPSLDLVFDLLSNRRRRYVLYALADQSDGVATIERLTEAVIAFERTAADDDVGAEPNANPEFDGTHDSVSSDEQMAVRMELQHAHLPKLENAGILEHDRRSETVRYWGQPSVEEWLEHARYKEIG</sequence>
<dbReference type="Gene3D" id="1.10.10.10">
    <property type="entry name" value="Winged helix-like DNA-binding domain superfamily/Winged helix DNA-binding domain"/>
    <property type="match status" value="1"/>
</dbReference>
<comment type="caution">
    <text evidence="3">The sequence shown here is derived from an EMBL/GenBank/DDBJ whole genome shotgun (WGS) entry which is preliminary data.</text>
</comment>
<evidence type="ECO:0000259" key="2">
    <source>
        <dbReference type="Pfam" id="PF24035"/>
    </source>
</evidence>
<dbReference type="InterPro" id="IPR036388">
    <property type="entry name" value="WH-like_DNA-bd_sf"/>
</dbReference>
<name>A0A2A5QVY8_9EURY</name>
<evidence type="ECO:0000313" key="4">
    <source>
        <dbReference type="Proteomes" id="UP000219689"/>
    </source>
</evidence>
<feature type="region of interest" description="Disordered" evidence="1">
    <location>
        <begin position="63"/>
        <end position="84"/>
    </location>
</feature>
<dbReference type="EMBL" id="NXNI01000001">
    <property type="protein sequence ID" value="PCR90997.1"/>
    <property type="molecule type" value="Genomic_DNA"/>
</dbReference>
<dbReference type="OrthoDB" id="21363at2157"/>
<dbReference type="RefSeq" id="WP_097379944.1">
    <property type="nucleotide sequence ID" value="NZ_NXNI01000001.1"/>
</dbReference>
<organism evidence="3 4">
    <name type="scientific">Natrinema ejinorense</name>
    <dbReference type="NCBI Taxonomy" id="373386"/>
    <lineage>
        <taxon>Archaea</taxon>
        <taxon>Methanobacteriati</taxon>
        <taxon>Methanobacteriota</taxon>
        <taxon>Stenosarchaea group</taxon>
        <taxon>Halobacteria</taxon>
        <taxon>Halobacteriales</taxon>
        <taxon>Natrialbaceae</taxon>
        <taxon>Natrinema</taxon>
    </lineage>
</organism>
<dbReference type="Proteomes" id="UP000219689">
    <property type="component" value="Unassembled WGS sequence"/>
</dbReference>
<proteinExistence type="predicted"/>
<dbReference type="InterPro" id="IPR055768">
    <property type="entry name" value="DUF7344"/>
</dbReference>
<gene>
    <name evidence="3" type="ORF">CP557_10955</name>
</gene>
<keyword evidence="4" id="KW-1185">Reference proteome</keyword>
<accession>A0A2A5QVY8</accession>
<dbReference type="AlphaFoldDB" id="A0A2A5QVY8"/>
<evidence type="ECO:0000256" key="1">
    <source>
        <dbReference type="SAM" id="MobiDB-lite"/>
    </source>
</evidence>
<dbReference type="Pfam" id="PF24035">
    <property type="entry name" value="DUF7344"/>
    <property type="match status" value="1"/>
</dbReference>
<evidence type="ECO:0000313" key="3">
    <source>
        <dbReference type="EMBL" id="PCR90997.1"/>
    </source>
</evidence>